<sequence>MEALAAVMREIPDEAAEEEVAREWMERFEEVSGQIEGLHMFAADMGTEVPRYPEETEEAISSLFMTLVALRNRFPRRVARSKGKTAQPPSSSAPVGGEVRRSRRQQEKAAMVDEGSKDTSRAADSAAVGVAEASSREAPAVEQEQAAVVDNVTQGLGSGVMGAPQASQGTEEPCEQCVKRGVQCIWKGGAACEACHVGKKKCDKAGKPGRKRKNPDVPPASSVSTSKRAKTTPVPPPSSSAPPKVTLKGCPRVVSRAVPAAEAAPSLPVPQDIPSAL</sequence>
<feature type="region of interest" description="Disordered" evidence="1">
    <location>
        <begin position="78"/>
        <end position="149"/>
    </location>
</feature>
<evidence type="ECO:0008006" key="4">
    <source>
        <dbReference type="Google" id="ProtNLM"/>
    </source>
</evidence>
<dbReference type="Proteomes" id="UP000054018">
    <property type="component" value="Unassembled WGS sequence"/>
</dbReference>
<keyword evidence="3" id="KW-1185">Reference proteome</keyword>
<protein>
    <recommendedName>
        <fullName evidence="4">Zn(2)-C6 fungal-type domain-containing protein</fullName>
    </recommendedName>
</protein>
<feature type="compositionally biased region" description="Low complexity" evidence="1">
    <location>
        <begin position="122"/>
        <end position="149"/>
    </location>
</feature>
<dbReference type="AlphaFoldDB" id="A0A0C9YRW9"/>
<accession>A0A0C9YRW9</accession>
<proteinExistence type="predicted"/>
<feature type="compositionally biased region" description="Basic and acidic residues" evidence="1">
    <location>
        <begin position="98"/>
        <end position="121"/>
    </location>
</feature>
<dbReference type="EMBL" id="KN834438">
    <property type="protein sequence ID" value="KIK10768.1"/>
    <property type="molecule type" value="Genomic_DNA"/>
</dbReference>
<gene>
    <name evidence="2" type="ORF">PISMIDRAFT_20118</name>
</gene>
<feature type="region of interest" description="Disordered" evidence="1">
    <location>
        <begin position="201"/>
        <end position="249"/>
    </location>
</feature>
<feature type="non-terminal residue" evidence="2">
    <location>
        <position position="277"/>
    </location>
</feature>
<evidence type="ECO:0000256" key="1">
    <source>
        <dbReference type="SAM" id="MobiDB-lite"/>
    </source>
</evidence>
<organism evidence="2 3">
    <name type="scientific">Pisolithus microcarpus 441</name>
    <dbReference type="NCBI Taxonomy" id="765257"/>
    <lineage>
        <taxon>Eukaryota</taxon>
        <taxon>Fungi</taxon>
        <taxon>Dikarya</taxon>
        <taxon>Basidiomycota</taxon>
        <taxon>Agaricomycotina</taxon>
        <taxon>Agaricomycetes</taxon>
        <taxon>Agaricomycetidae</taxon>
        <taxon>Boletales</taxon>
        <taxon>Sclerodermatineae</taxon>
        <taxon>Pisolithaceae</taxon>
        <taxon>Pisolithus</taxon>
    </lineage>
</organism>
<evidence type="ECO:0000313" key="2">
    <source>
        <dbReference type="EMBL" id="KIK10768.1"/>
    </source>
</evidence>
<reference evidence="3" key="2">
    <citation type="submission" date="2015-01" db="EMBL/GenBank/DDBJ databases">
        <title>Evolutionary Origins and Diversification of the Mycorrhizal Mutualists.</title>
        <authorList>
            <consortium name="DOE Joint Genome Institute"/>
            <consortium name="Mycorrhizal Genomics Consortium"/>
            <person name="Kohler A."/>
            <person name="Kuo A."/>
            <person name="Nagy L.G."/>
            <person name="Floudas D."/>
            <person name="Copeland A."/>
            <person name="Barry K.W."/>
            <person name="Cichocki N."/>
            <person name="Veneault-Fourrey C."/>
            <person name="LaButti K."/>
            <person name="Lindquist E.A."/>
            <person name="Lipzen A."/>
            <person name="Lundell T."/>
            <person name="Morin E."/>
            <person name="Murat C."/>
            <person name="Riley R."/>
            <person name="Ohm R."/>
            <person name="Sun H."/>
            <person name="Tunlid A."/>
            <person name="Henrissat B."/>
            <person name="Grigoriev I.V."/>
            <person name="Hibbett D.S."/>
            <person name="Martin F."/>
        </authorList>
    </citation>
    <scope>NUCLEOTIDE SEQUENCE [LARGE SCALE GENOMIC DNA]</scope>
    <source>
        <strain evidence="3">441</strain>
    </source>
</reference>
<name>A0A0C9YRW9_9AGAM</name>
<reference evidence="2 3" key="1">
    <citation type="submission" date="2014-04" db="EMBL/GenBank/DDBJ databases">
        <authorList>
            <consortium name="DOE Joint Genome Institute"/>
            <person name="Kuo A."/>
            <person name="Kohler A."/>
            <person name="Costa M.D."/>
            <person name="Nagy L.G."/>
            <person name="Floudas D."/>
            <person name="Copeland A."/>
            <person name="Barry K.W."/>
            <person name="Cichocki N."/>
            <person name="Veneault-Fourrey C."/>
            <person name="LaButti K."/>
            <person name="Lindquist E.A."/>
            <person name="Lipzen A."/>
            <person name="Lundell T."/>
            <person name="Morin E."/>
            <person name="Murat C."/>
            <person name="Sun H."/>
            <person name="Tunlid A."/>
            <person name="Henrissat B."/>
            <person name="Grigoriev I.V."/>
            <person name="Hibbett D.S."/>
            <person name="Martin F."/>
            <person name="Nordberg H.P."/>
            <person name="Cantor M.N."/>
            <person name="Hua S.X."/>
        </authorList>
    </citation>
    <scope>NUCLEOTIDE SEQUENCE [LARGE SCALE GENOMIC DNA]</scope>
    <source>
        <strain evidence="2 3">441</strain>
    </source>
</reference>
<dbReference type="HOGENOM" id="CLU_043570_0_0_1"/>
<evidence type="ECO:0000313" key="3">
    <source>
        <dbReference type="Proteomes" id="UP000054018"/>
    </source>
</evidence>
<feature type="compositionally biased region" description="Basic residues" evidence="1">
    <location>
        <begin position="201"/>
        <end position="213"/>
    </location>
</feature>